<feature type="non-terminal residue" evidence="1">
    <location>
        <position position="1"/>
    </location>
</feature>
<name>A0A3P7K7T8_STRVU</name>
<keyword evidence="2" id="KW-1185">Reference proteome</keyword>
<dbReference type="AlphaFoldDB" id="A0A3P7K7T8"/>
<dbReference type="SUPFAM" id="SSF90257">
    <property type="entry name" value="Myosin rod fragments"/>
    <property type="match status" value="1"/>
</dbReference>
<evidence type="ECO:0000313" key="2">
    <source>
        <dbReference type="Proteomes" id="UP000270094"/>
    </source>
</evidence>
<sequence length="340" mass="39036">SFEIAKRYAPKNEETILGIVKNGIFRGYAKEGTSSDEVVQERMIPDPDKAKAKEIATCINVIHGRKEDGQELETKINDITALMRQLSQSKANLMCITMDGHATLESAERMVQRANDWFHQMLDDLEKRIRDERRMKRRFRRHIKRLLKPVSVNLCIEYKYVSVQTNYTLDGSMIGMSDLAMIYEIVDKLCDLELLYETLSFLEKRMKVNEKTIAMSKENMRNARKTLAMLTALDYKRTIRSQQPPIDTRDYTLAAEVATAFHLLDRNILRIRPFIARSALASTLIDVVSTQMRGIHKAIVEEVCFAFYSSNKSLNLSLKGAKAFAIGVQCKDRDGKREII</sequence>
<reference evidence="1 2" key="1">
    <citation type="submission" date="2018-11" db="EMBL/GenBank/DDBJ databases">
        <authorList>
            <consortium name="Pathogen Informatics"/>
        </authorList>
    </citation>
    <scope>NUCLEOTIDE SEQUENCE [LARGE SCALE GENOMIC DNA]</scope>
</reference>
<proteinExistence type="predicted"/>
<gene>
    <name evidence="1" type="ORF">SVUK_LOCUS2413</name>
</gene>
<accession>A0A3P7K7T8</accession>
<dbReference type="OrthoDB" id="5874787at2759"/>
<organism evidence="1 2">
    <name type="scientific">Strongylus vulgaris</name>
    <name type="common">Blood worm</name>
    <dbReference type="NCBI Taxonomy" id="40348"/>
    <lineage>
        <taxon>Eukaryota</taxon>
        <taxon>Metazoa</taxon>
        <taxon>Ecdysozoa</taxon>
        <taxon>Nematoda</taxon>
        <taxon>Chromadorea</taxon>
        <taxon>Rhabditida</taxon>
        <taxon>Rhabditina</taxon>
        <taxon>Rhabditomorpha</taxon>
        <taxon>Strongyloidea</taxon>
        <taxon>Strongylidae</taxon>
        <taxon>Strongylus</taxon>
    </lineage>
</organism>
<dbReference type="EMBL" id="UYYB01005448">
    <property type="protein sequence ID" value="VDM67415.1"/>
    <property type="molecule type" value="Genomic_DNA"/>
</dbReference>
<evidence type="ECO:0000313" key="1">
    <source>
        <dbReference type="EMBL" id="VDM67415.1"/>
    </source>
</evidence>
<protein>
    <submittedName>
        <fullName evidence="1">Uncharacterized protein</fullName>
    </submittedName>
</protein>
<dbReference type="Proteomes" id="UP000270094">
    <property type="component" value="Unassembled WGS sequence"/>
</dbReference>